<feature type="compositionally biased region" description="Basic and acidic residues" evidence="2">
    <location>
        <begin position="1874"/>
        <end position="1887"/>
    </location>
</feature>
<feature type="region of interest" description="Disordered" evidence="2">
    <location>
        <begin position="659"/>
        <end position="683"/>
    </location>
</feature>
<sequence length="1981" mass="224393">MFTDEQPPDYSFPLRIDVYPDDFLEIEFDANFDDDSFDSQGEKIKEAELLIDPLDLPCDILSEYDSFNSQDFSKDEVLPSPDNEDKVFNPGILSHEKSVKIITRVTQEKKLAVSYASLLFEDFDPSFYELLAFKEVSNSMRLFPFSFENEEKVSNQGFTLLRSFIAIFSLNYLIQLSSVPGFMKILANGFHYFKSSLSLVFNLGIMRRYKSTITTNRINRSPTNGVICKLPILKKGEYILWTMKMEQYLAHTYYALWEVILNGNSAVQRIKDEAGNEVEVPPITAQQILARKKERKSKSTLLMAIPHEHLARIHGIKVAKTLWAAIKTRFGGNSESKKMKKNAQGFSSYADELMFSFFANQSSSPQLDNKDLEKIDQDDLEEMDLKWQAAMLSMRVKRFYKPATEENENALVAQDGLGTYDYSYQVEEEAADFALMAFTSNSSSSSSSNLRLDEAFREKEELKAKLEKFETSLKNLTKLLDSQISAKVKTGLGYDSRCNEKEVLDAKEEEVTETVFDNRISDEENSLDNDRFKKSKGYHALPPPLTGNYTPPKFDLSFAGLDDYIYKVKISETVTSLTKDEKDAPETSTACVEKPKEDRSSAPLIQDWDTDSDNDSIFRPEHNPTKIDFIKAVESVKHVKPVKYVNPDKPLKLVKTAEQTEKSKNFTHSRRNSTKRVNTVGSKADSAVKGNRITAVKTLAGFVWRPRVNDIDQISNDNRWICTRVDYGHPHQALKNKGIVDSGCSRHMTRNEAYLANYQEINDGGFVAFGSSKGKITGKGLPSKIFENDHTCVAYQKGKRHKATCKAKLVSLISQPLQMLHMDLFGPTSVMSINHKKYCLVVIDDFSRALVTKSHNKTSYELLNGRTPRLDFIRPFGCPVTILNTPDLLGKFKDKTDEGFFVGYSVTSKAFKVFNTKTRKVEENLHVRFLENKPNVAGTGPNWLFDIDSLTNSMNYIPVSAGIQTNKNTGPQDTNGNAGTQDNVDAGKDVFDQHYIVLPLWSSISSTFKSSDDKAVNDKPKDDTGSKTIVEPVNKEDQAYRDELDMLISQEKEASNAADALRMEFELGCMDQSGATKAANTNNFLISLGARDVEVRLTMYSINHQPPFIQKDLNLKLNSNELMIEQRNKLFKAAQSMIEEYRQREQAAKLSIHTPEPSRCFNYICYDDDDDYDYKESTLPLNEINSQIPLSIVIITSPLVLPIEDHEDSLIMGNEELNTIPEKESDEFIKSSVEDLVPIPSESEDTFGSDSECILPSDDESLSDEDVPKDNVKIYLNPLFEFDDEYISSDVNTLFNEVLEDIECKDSYDPNLDESTFLVTPLFDSNEDEYFTLGDDVKLLLHHDLSIPKMSVASILERFTDELPLEENDDLFDLKSENDEWKKILYDAQIDDLMSKDKVFDPEIHDQIFSPTYMSSMEELTFFLGLQVKQSEEEIFISQDKYVAEILKKFDFSSVKTASTPIETQKPLVKDEEATDVDVHLYRSMIGSLIYLTASRPDIMFAVCACFRFQVTPKLSHIHAVKRIFRYLKGQPKLGLWYPRDTPFDLEAYSDSDYAGANLDRNSTTGGCQFLGRRLILWQWKKQTIVATSTTEAEYVAATNCYGQATLNEPTPQGEGPGSGPKRQETMGGAMAQIRSEGVLIQSIDPLLSTGYTVRRGEEKMEHDIELTDPMPQTPYDSPLSGDKDADTEMIVEDKGNGEKGGSTAEIVSTARPDISAARQEVSTTKPKTPPTTATLFEDEDVTIADTLVKMKNQKSKEKEIAFKDADNSARPIRSITTLQPLPTIDLKDKDLDKEARTERERQEKASKATLAEMYDEIQAQIDADHELAVRLTHEEQEKYTVKKGSEEDEKRVGSRKKRAAGSSLKHKSPKKQKVNDQESKSSDKEHRKILKVVPDDDKAIDYETLDVKSPIVDCESQVLGTNKEGNVHVYKLTRLDGSYRHFSTFSRMLEVLDRQDVLDLHKIIMERFPVNDPKEYDLIL</sequence>
<gene>
    <name evidence="4" type="ORF">Tci_040652</name>
</gene>
<feature type="coiled-coil region" evidence="1">
    <location>
        <begin position="452"/>
        <end position="479"/>
    </location>
</feature>
<dbReference type="EMBL" id="BKCJ010005794">
    <property type="protein sequence ID" value="GEU68674.1"/>
    <property type="molecule type" value="Genomic_DNA"/>
</dbReference>
<evidence type="ECO:0000313" key="4">
    <source>
        <dbReference type="EMBL" id="GEU68674.1"/>
    </source>
</evidence>
<organism evidence="4">
    <name type="scientific">Tanacetum cinerariifolium</name>
    <name type="common">Dalmatian daisy</name>
    <name type="synonym">Chrysanthemum cinerariifolium</name>
    <dbReference type="NCBI Taxonomy" id="118510"/>
    <lineage>
        <taxon>Eukaryota</taxon>
        <taxon>Viridiplantae</taxon>
        <taxon>Streptophyta</taxon>
        <taxon>Embryophyta</taxon>
        <taxon>Tracheophyta</taxon>
        <taxon>Spermatophyta</taxon>
        <taxon>Magnoliopsida</taxon>
        <taxon>eudicotyledons</taxon>
        <taxon>Gunneridae</taxon>
        <taxon>Pentapetalae</taxon>
        <taxon>asterids</taxon>
        <taxon>campanulids</taxon>
        <taxon>Asterales</taxon>
        <taxon>Asteraceae</taxon>
        <taxon>Asteroideae</taxon>
        <taxon>Anthemideae</taxon>
        <taxon>Anthemidinae</taxon>
        <taxon>Tanacetum</taxon>
    </lineage>
</organism>
<feature type="compositionally biased region" description="Basic and acidic residues" evidence="2">
    <location>
        <begin position="1787"/>
        <end position="1807"/>
    </location>
</feature>
<feature type="region of interest" description="Disordered" evidence="2">
    <location>
        <begin position="1838"/>
        <end position="1891"/>
    </location>
</feature>
<evidence type="ECO:0000256" key="2">
    <source>
        <dbReference type="SAM" id="MobiDB-lite"/>
    </source>
</evidence>
<feature type="compositionally biased region" description="Basic and acidic residues" evidence="2">
    <location>
        <begin position="1838"/>
        <end position="1853"/>
    </location>
</feature>
<feature type="compositionally biased region" description="Polar residues" evidence="2">
    <location>
        <begin position="963"/>
        <end position="983"/>
    </location>
</feature>
<name>A0A6L2M7Z5_TANCI</name>
<dbReference type="InterPro" id="IPR036397">
    <property type="entry name" value="RNaseH_sf"/>
</dbReference>
<accession>A0A6L2M7Z5</accession>
<feature type="compositionally biased region" description="Basic residues" evidence="2">
    <location>
        <begin position="1854"/>
        <end position="1873"/>
    </location>
</feature>
<keyword evidence="1" id="KW-0175">Coiled coil</keyword>
<evidence type="ECO:0000256" key="1">
    <source>
        <dbReference type="SAM" id="Coils"/>
    </source>
</evidence>
<dbReference type="Gene3D" id="3.30.420.10">
    <property type="entry name" value="Ribonuclease H-like superfamily/Ribonuclease H"/>
    <property type="match status" value="1"/>
</dbReference>
<dbReference type="PANTHER" id="PTHR11439">
    <property type="entry name" value="GAG-POL-RELATED RETROTRANSPOSON"/>
    <property type="match status" value="1"/>
</dbReference>
<feature type="compositionally biased region" description="Basic residues" evidence="2">
    <location>
        <begin position="665"/>
        <end position="674"/>
    </location>
</feature>
<dbReference type="InterPro" id="IPR057670">
    <property type="entry name" value="SH3_retrovirus"/>
</dbReference>
<feature type="compositionally biased region" description="Basic and acidic residues" evidence="2">
    <location>
        <begin position="1010"/>
        <end position="1025"/>
    </location>
</feature>
<dbReference type="PANTHER" id="PTHR11439:SF495">
    <property type="entry name" value="REVERSE TRANSCRIPTASE, RNA-DEPENDENT DNA POLYMERASE-RELATED"/>
    <property type="match status" value="1"/>
</dbReference>
<protein>
    <submittedName>
        <fullName evidence="4">Uncharacterized mitochondrial protein AtMg00810-like</fullName>
    </submittedName>
</protein>
<feature type="domain" description="Retroviral polymerase SH3-like" evidence="3">
    <location>
        <begin position="878"/>
        <end position="933"/>
    </location>
</feature>
<reference evidence="4" key="1">
    <citation type="journal article" date="2019" name="Sci. Rep.">
        <title>Draft genome of Tanacetum cinerariifolium, the natural source of mosquito coil.</title>
        <authorList>
            <person name="Yamashiro T."/>
            <person name="Shiraishi A."/>
            <person name="Satake H."/>
            <person name="Nakayama K."/>
        </authorList>
    </citation>
    <scope>NUCLEOTIDE SEQUENCE</scope>
</reference>
<dbReference type="CDD" id="cd09272">
    <property type="entry name" value="RNase_HI_RT_Ty1"/>
    <property type="match status" value="1"/>
</dbReference>
<feature type="region of interest" description="Disordered" evidence="2">
    <location>
        <begin position="1008"/>
        <end position="1027"/>
    </location>
</feature>
<feature type="region of interest" description="Disordered" evidence="2">
    <location>
        <begin position="577"/>
        <end position="615"/>
    </location>
</feature>
<dbReference type="Pfam" id="PF25597">
    <property type="entry name" value="SH3_retrovirus"/>
    <property type="match status" value="1"/>
</dbReference>
<feature type="region of interest" description="Disordered" evidence="2">
    <location>
        <begin position="1606"/>
        <end position="1626"/>
    </location>
</feature>
<dbReference type="GO" id="GO:0003676">
    <property type="term" value="F:nucleic acid binding"/>
    <property type="evidence" value="ECO:0007669"/>
    <property type="project" value="InterPro"/>
</dbReference>
<evidence type="ECO:0000259" key="3">
    <source>
        <dbReference type="Pfam" id="PF25597"/>
    </source>
</evidence>
<comment type="caution">
    <text evidence="4">The sequence shown here is derived from an EMBL/GenBank/DDBJ whole genome shotgun (WGS) entry which is preliminary data.</text>
</comment>
<feature type="region of interest" description="Disordered" evidence="2">
    <location>
        <begin position="963"/>
        <end position="985"/>
    </location>
</feature>
<feature type="region of interest" description="Disordered" evidence="2">
    <location>
        <begin position="1787"/>
        <end position="1810"/>
    </location>
</feature>
<proteinExistence type="predicted"/>